<proteinExistence type="inferred from homology"/>
<evidence type="ECO:0000256" key="4">
    <source>
        <dbReference type="ARBA" id="ARBA00022723"/>
    </source>
</evidence>
<feature type="transmembrane region" description="Helical" evidence="7">
    <location>
        <begin position="26"/>
        <end position="47"/>
    </location>
</feature>
<dbReference type="Proteomes" id="UP000838672">
    <property type="component" value="Unassembled WGS sequence"/>
</dbReference>
<evidence type="ECO:0000313" key="9">
    <source>
        <dbReference type="EMBL" id="CAH0533143.1"/>
    </source>
</evidence>
<dbReference type="PANTHER" id="PTHR11409">
    <property type="entry name" value="ADENOSINE DEAMINASE"/>
    <property type="match status" value="1"/>
</dbReference>
<dbReference type="RefSeq" id="WP_237465398.1">
    <property type="nucleotide sequence ID" value="NZ_CAKLDI010000001.1"/>
</dbReference>
<comment type="similarity">
    <text evidence="2">Belongs to the metallo-dependent hydrolases superfamily. Adenosine and AMP deaminases family.</text>
</comment>
<dbReference type="InterPro" id="IPR032466">
    <property type="entry name" value="Metal_Hydrolase"/>
</dbReference>
<feature type="domain" description="Adenosine deaminase" evidence="8">
    <location>
        <begin position="284"/>
        <end position="489"/>
    </location>
</feature>
<keyword evidence="6" id="KW-0862">Zinc</keyword>
<comment type="cofactor">
    <cofactor evidence="1">
        <name>Zn(2+)</name>
        <dbReference type="ChEBI" id="CHEBI:29105"/>
    </cofactor>
</comment>
<protein>
    <recommendedName>
        <fullName evidence="3">adenosine deaminase</fullName>
        <ecNumber evidence="3">3.5.4.4</ecNumber>
    </recommendedName>
</protein>
<keyword evidence="4" id="KW-0479">Metal-binding</keyword>
<evidence type="ECO:0000256" key="3">
    <source>
        <dbReference type="ARBA" id="ARBA00012784"/>
    </source>
</evidence>
<keyword evidence="10" id="KW-1185">Reference proteome</keyword>
<dbReference type="SUPFAM" id="SSF51556">
    <property type="entry name" value="Metallo-dependent hydrolases"/>
    <property type="match status" value="1"/>
</dbReference>
<comment type="caution">
    <text evidence="9">The sequence shown here is derived from an EMBL/GenBank/DDBJ whole genome shotgun (WGS) entry which is preliminary data.</text>
</comment>
<organism evidence="9 10">
    <name type="scientific">Vibrio stylophorae</name>
    <dbReference type="NCBI Taxonomy" id="659351"/>
    <lineage>
        <taxon>Bacteria</taxon>
        <taxon>Pseudomonadati</taxon>
        <taxon>Pseudomonadota</taxon>
        <taxon>Gammaproteobacteria</taxon>
        <taxon>Vibrionales</taxon>
        <taxon>Vibrionaceae</taxon>
        <taxon>Vibrio</taxon>
    </lineage>
</organism>
<dbReference type="EC" id="3.5.4.4" evidence="3"/>
<sequence length="544" mass="61440">MRPTRLLSSSTPCAVRWRHMSRHINTYVHAFLIILLISMSGCSSSFYDSDDPLAKIRYQTPQMVVWMTEFPKGGDLHNHASGANYIEHGLLFAAQQGDYFDVQQMKIFASNEQFHPNSASKQVPCEGKIKDHDCVIRAHSLIYKSQYQPQLLAYLDIVSMRGWHENTDDGQDHFFDTFAHSAIPDWDDQSIALILLRNHQQHIRYVELMASTTPPEVMATLKEKLPESAFDPNNFEANYQKIAPYLEGAQFKQAIDRFMATREATIEQVLNTQGLTTIGPQPDIVVRYISQMKRLDGPYDSFLQAAAYMKASTLHPNIVATNLVQNESGLPALANFETQMAIIDYFWQKYGAPNIALHAGELVLRESPVEPMRDRISQTIIKGHAERIGHGVAIAWESNPAKTMAKMREHGIAVEICLSSNHSILGIKGKDHPLHLYLDAGVPVTLATDDEGVSRSNLTMEYIRAAQEQQLSYNQLKMIAKNALAYSFLGGQGIYDADGNILASFEPWVEQNQPPKISASLSTKQYLQIRHEQDLRRFEAKYLN</sequence>
<keyword evidence="7" id="KW-1133">Transmembrane helix</keyword>
<dbReference type="EMBL" id="CAKLDI010000001">
    <property type="protein sequence ID" value="CAH0533143.1"/>
    <property type="molecule type" value="Genomic_DNA"/>
</dbReference>
<dbReference type="GO" id="GO:0016787">
    <property type="term" value="F:hydrolase activity"/>
    <property type="evidence" value="ECO:0007669"/>
    <property type="project" value="UniProtKB-KW"/>
</dbReference>
<evidence type="ECO:0000256" key="2">
    <source>
        <dbReference type="ARBA" id="ARBA00006676"/>
    </source>
</evidence>
<keyword evidence="5 9" id="KW-0378">Hydrolase</keyword>
<dbReference type="PANTHER" id="PTHR11409:SF43">
    <property type="entry name" value="ADENOSINE DEAMINASE"/>
    <property type="match status" value="1"/>
</dbReference>
<evidence type="ECO:0000256" key="7">
    <source>
        <dbReference type="SAM" id="Phobius"/>
    </source>
</evidence>
<evidence type="ECO:0000256" key="5">
    <source>
        <dbReference type="ARBA" id="ARBA00022801"/>
    </source>
</evidence>
<evidence type="ECO:0000259" key="8">
    <source>
        <dbReference type="Pfam" id="PF00962"/>
    </source>
</evidence>
<keyword evidence="7" id="KW-0472">Membrane</keyword>
<accession>A0ABM8ZS75</accession>
<dbReference type="Pfam" id="PF00962">
    <property type="entry name" value="A_deaminase"/>
    <property type="match status" value="1"/>
</dbReference>
<keyword evidence="7" id="KW-0812">Transmembrane</keyword>
<evidence type="ECO:0000313" key="10">
    <source>
        <dbReference type="Proteomes" id="UP000838672"/>
    </source>
</evidence>
<evidence type="ECO:0000256" key="1">
    <source>
        <dbReference type="ARBA" id="ARBA00001947"/>
    </source>
</evidence>
<dbReference type="InterPro" id="IPR006330">
    <property type="entry name" value="Ado/ade_deaminase"/>
</dbReference>
<gene>
    <name evidence="9" type="primary">add_2</name>
    <name evidence="9" type="ORF">VST7929_01004</name>
</gene>
<reference evidence="9" key="1">
    <citation type="submission" date="2021-11" db="EMBL/GenBank/DDBJ databases">
        <authorList>
            <person name="Rodrigo-Torres L."/>
            <person name="Arahal R. D."/>
            <person name="Lucena T."/>
        </authorList>
    </citation>
    <scope>NUCLEOTIDE SEQUENCE</scope>
    <source>
        <strain evidence="9">CECT 7929</strain>
    </source>
</reference>
<name>A0ABM8ZS75_9VIBR</name>
<dbReference type="Gene3D" id="3.20.20.140">
    <property type="entry name" value="Metal-dependent hydrolases"/>
    <property type="match status" value="1"/>
</dbReference>
<evidence type="ECO:0000256" key="6">
    <source>
        <dbReference type="ARBA" id="ARBA00022833"/>
    </source>
</evidence>
<dbReference type="InterPro" id="IPR001365">
    <property type="entry name" value="A_deaminase_dom"/>
</dbReference>